<dbReference type="PANTHER" id="PTHR12522">
    <property type="entry name" value="ZINC-FINGER PROTEIN NOLZ1-RELATED"/>
    <property type="match status" value="1"/>
</dbReference>
<dbReference type="AlphaFoldDB" id="A0A9Q0N9I0"/>
<dbReference type="OrthoDB" id="10054079at2759"/>
<accession>A0A9Q0N9I0</accession>
<dbReference type="Proteomes" id="UP001151699">
    <property type="component" value="Chromosome A"/>
</dbReference>
<evidence type="ECO:0000313" key="8">
    <source>
        <dbReference type="EMBL" id="KAJ6646215.1"/>
    </source>
</evidence>
<dbReference type="GO" id="GO:0005634">
    <property type="term" value="C:nucleus"/>
    <property type="evidence" value="ECO:0007669"/>
    <property type="project" value="TreeGrafter"/>
</dbReference>
<sequence>MVALDLLDGGTMVPLVSTQYIQHDYLSPLPTTLDAKKSPLALLAQTCSQIGADSSTVKPMISLEKNKKSESSKSPTASSKTPKSNSSPENRLAFKPYETNVLTKIEERPSSKASSANGSVCGDVKSKTSARTPSRNKSNSPEISVVNNSQDMKSEARSTPSTGDRKSTSPSNSSQRGASPIVRPGLEVLQGHPKDMPLGTYKPGNFGMSSLAALCCPPGMEQHANPAFRPPFGTGYSHHHAAMLAAAAAGYQHQSPASSPVPFVSYARVKTPSGGEAILPVCKDPYCTGCQYSAHNQQMMMGAPCPSGCTQCEHQKYGLAMAMSSLPPGHPYSQLGRPYICNWVGGDTYCGKRYSNSEELLQHLRTHTSSLADPAAAAAALAQSQQQAMMQHPLGSLFNASALHRAYAAPPLGSMPSIPSRYHPYDKAIPTTLPGSPYAAFNPALNPYYSPYAMYGQRIGAAAVHP</sequence>
<feature type="compositionally biased region" description="Low complexity" evidence="6">
    <location>
        <begin position="72"/>
        <end position="90"/>
    </location>
</feature>
<comment type="caution">
    <text evidence="8">The sequence shown here is derived from an EMBL/GenBank/DDBJ whole genome shotgun (WGS) entry which is preliminary data.</text>
</comment>
<proteinExistence type="inferred from homology"/>
<keyword evidence="4" id="KW-0862">Zinc</keyword>
<evidence type="ECO:0000256" key="2">
    <source>
        <dbReference type="ARBA" id="ARBA00022723"/>
    </source>
</evidence>
<evidence type="ECO:0000256" key="1">
    <source>
        <dbReference type="ARBA" id="ARBA00010144"/>
    </source>
</evidence>
<feature type="domain" description="C2H2-type" evidence="7">
    <location>
        <begin position="339"/>
        <end position="372"/>
    </location>
</feature>
<protein>
    <submittedName>
        <fullName evidence="8">Zinc finger protein</fullName>
    </submittedName>
</protein>
<keyword evidence="9" id="KW-1185">Reference proteome</keyword>
<dbReference type="EMBL" id="WJQU01000001">
    <property type="protein sequence ID" value="KAJ6646215.1"/>
    <property type="molecule type" value="Genomic_DNA"/>
</dbReference>
<dbReference type="GO" id="GO:0045892">
    <property type="term" value="P:negative regulation of DNA-templated transcription"/>
    <property type="evidence" value="ECO:0007669"/>
    <property type="project" value="TreeGrafter"/>
</dbReference>
<dbReference type="InterPro" id="IPR051520">
    <property type="entry name" value="Elbow/Noc_ZnFinger"/>
</dbReference>
<organism evidence="8 9">
    <name type="scientific">Pseudolycoriella hygida</name>
    <dbReference type="NCBI Taxonomy" id="35572"/>
    <lineage>
        <taxon>Eukaryota</taxon>
        <taxon>Metazoa</taxon>
        <taxon>Ecdysozoa</taxon>
        <taxon>Arthropoda</taxon>
        <taxon>Hexapoda</taxon>
        <taxon>Insecta</taxon>
        <taxon>Pterygota</taxon>
        <taxon>Neoptera</taxon>
        <taxon>Endopterygota</taxon>
        <taxon>Diptera</taxon>
        <taxon>Nematocera</taxon>
        <taxon>Sciaroidea</taxon>
        <taxon>Sciaridae</taxon>
        <taxon>Pseudolycoriella</taxon>
    </lineage>
</organism>
<dbReference type="PROSITE" id="PS50157">
    <property type="entry name" value="ZINC_FINGER_C2H2_2"/>
    <property type="match status" value="1"/>
</dbReference>
<feature type="compositionally biased region" description="Polar residues" evidence="6">
    <location>
        <begin position="127"/>
        <end position="177"/>
    </location>
</feature>
<dbReference type="InterPro" id="IPR013087">
    <property type="entry name" value="Znf_C2H2_type"/>
</dbReference>
<keyword evidence="2" id="KW-0479">Metal-binding</keyword>
<dbReference type="GO" id="GO:0008270">
    <property type="term" value="F:zinc ion binding"/>
    <property type="evidence" value="ECO:0007669"/>
    <property type="project" value="UniProtKB-KW"/>
</dbReference>
<evidence type="ECO:0000256" key="3">
    <source>
        <dbReference type="ARBA" id="ARBA00022771"/>
    </source>
</evidence>
<name>A0A9Q0N9I0_9DIPT</name>
<dbReference type="Gene3D" id="3.30.160.60">
    <property type="entry name" value="Classic Zinc Finger"/>
    <property type="match status" value="1"/>
</dbReference>
<evidence type="ECO:0000259" key="7">
    <source>
        <dbReference type="PROSITE" id="PS50157"/>
    </source>
</evidence>
<evidence type="ECO:0000256" key="6">
    <source>
        <dbReference type="SAM" id="MobiDB-lite"/>
    </source>
</evidence>
<dbReference type="PANTHER" id="PTHR12522:SF5">
    <property type="entry name" value="ZINC FINGER PROTEIN NOC"/>
    <property type="match status" value="1"/>
</dbReference>
<gene>
    <name evidence="8" type="primary">noc</name>
    <name evidence="8" type="ORF">Bhyg_01426</name>
</gene>
<evidence type="ECO:0000256" key="4">
    <source>
        <dbReference type="ARBA" id="ARBA00022833"/>
    </source>
</evidence>
<comment type="similarity">
    <text evidence="1">Belongs to the Elbow/Noc family.</text>
</comment>
<evidence type="ECO:0000256" key="5">
    <source>
        <dbReference type="PROSITE-ProRule" id="PRU00042"/>
    </source>
</evidence>
<feature type="region of interest" description="Disordered" evidence="6">
    <location>
        <begin position="63"/>
        <end position="184"/>
    </location>
</feature>
<reference evidence="8" key="1">
    <citation type="submission" date="2022-07" db="EMBL/GenBank/DDBJ databases">
        <authorList>
            <person name="Trinca V."/>
            <person name="Uliana J.V.C."/>
            <person name="Torres T.T."/>
            <person name="Ward R.J."/>
            <person name="Monesi N."/>
        </authorList>
    </citation>
    <scope>NUCLEOTIDE SEQUENCE</scope>
    <source>
        <strain evidence="8">HSMRA1968</strain>
        <tissue evidence="8">Whole embryos</tissue>
    </source>
</reference>
<evidence type="ECO:0000313" key="9">
    <source>
        <dbReference type="Proteomes" id="UP001151699"/>
    </source>
</evidence>
<keyword evidence="3 5" id="KW-0863">Zinc-finger</keyword>